<dbReference type="Pfam" id="PF04886">
    <property type="entry name" value="PT"/>
    <property type="match status" value="1"/>
</dbReference>
<feature type="chain" id="PRO_5009443849" description="Gram-positive cocci surface proteins LPxTG domain-containing protein" evidence="7">
    <location>
        <begin position="30"/>
        <end position="832"/>
    </location>
</feature>
<keyword evidence="1" id="KW-0134">Cell wall</keyword>
<dbReference type="PANTHER" id="PTHR44826:SF3">
    <property type="entry name" value="SPORE COAT PROTEIN SP85"/>
    <property type="match status" value="1"/>
</dbReference>
<keyword evidence="5" id="KW-0572">Peptidoglycan-anchor</keyword>
<dbReference type="Pfam" id="PF08386">
    <property type="entry name" value="Abhydrolase_4"/>
    <property type="match status" value="1"/>
</dbReference>
<dbReference type="Gene3D" id="3.40.50.1820">
    <property type="entry name" value="alpha/beta hydrolase"/>
    <property type="match status" value="1"/>
</dbReference>
<accession>A0A1D9MME1</accession>
<evidence type="ECO:0000256" key="3">
    <source>
        <dbReference type="ARBA" id="ARBA00022729"/>
    </source>
</evidence>
<evidence type="ECO:0000313" key="9">
    <source>
        <dbReference type="EMBL" id="AOZ73310.1"/>
    </source>
</evidence>
<feature type="compositionally biased region" description="Basic and acidic residues" evidence="6">
    <location>
        <begin position="769"/>
        <end position="788"/>
    </location>
</feature>
<dbReference type="InterPro" id="IPR006970">
    <property type="entry name" value="PT"/>
</dbReference>
<keyword evidence="4" id="KW-0677">Repeat</keyword>
<sequence>MLNRRMLSGALVLALSSTLAMVGAQNASAETVKEDPVKNAIWAFPHGAKVFRQSDGTYRIGQPLTGGKAIGAVPKGLEKYYSQKITGLSDSCFAVKDNKQECGWLIVPIDYSNPSAGNIALSYYRHLATSGKSKGSIVFNYGGPGADSSAYLYSWTDDKDYAALNRDYDLVAISARGTMSDEDYRYYTDSVGGSLPFSQCDETEFPSNSGTVEPMEKDPQKATQNDIQGSKRYVKDCLDYSGKALGFDANQRKLFLKNLGTVNAARDMDVLRSVIGDEKLNYLGMSYGTRLGYEYARQFPQNTGRMVFDSNLNIYEGNAPSEADKKTNLTDAQLRALNAHYISQGKGFQETFEEFAKWCNKQDDCVLKRKELQPHDGDLADDSPKLSLATKQIQNLLRRFTSEPLNHENVHFGYWYLATAVRGAMYSNDPDTWKMLNDSLDTLATRNEEAYWSAKWKLDRLYSRYANPGNFGRAAYTTISCADKANPAAMDADNGRRVEQMYFEVAPFVDPGAPYNQAGSVNSCDVWPFEGNLPAGHDLDNLPEMLVASNRLDGATSYENAPVMAKAIKGRLLSVENTGHIVFQRKQCATKMITDYLTTGQLPPEGTTDKACTVKSYRSAVTPEPSAEPTAEPSAEPTVEPSVEPSAEPTVEPSAEPTTEPTEEPTVEPSVEPSPEPSVEPTAEPTLEPTAEPSAEPSVEPTAEPSVEPTVEPSAEPTAEPSVEPDVGNPEKDDSDGLVIKPLPSEPNIVRTVPKKGEPTVKKPAAAVNKDKKSQPADKSVKPSDKKQVKNNSKLADTGANGSEQALIAASILALLGGGAIYAGRKREKQNS</sequence>
<dbReference type="InterPro" id="IPR013595">
    <property type="entry name" value="Pept_S33_TAP-like_C"/>
</dbReference>
<reference evidence="9 10" key="1">
    <citation type="submission" date="2016-10" db="EMBL/GenBank/DDBJ databases">
        <title>Actinomyces aegypiusis sp. nov., isolated from the Aegypius monachus in Qinghai Tibet Plateau China.</title>
        <authorList>
            <person name="Wang Y."/>
        </authorList>
    </citation>
    <scope>NUCLEOTIDE SEQUENCE [LARGE SCALE GENOMIC DNA]</scope>
    <source>
        <strain evidence="9 10">VUL4_3</strain>
    </source>
</reference>
<evidence type="ECO:0000313" key="10">
    <source>
        <dbReference type="Proteomes" id="UP000176288"/>
    </source>
</evidence>
<dbReference type="InterPro" id="IPR000073">
    <property type="entry name" value="AB_hydrolase_1"/>
</dbReference>
<dbReference type="GO" id="GO:0003824">
    <property type="term" value="F:catalytic activity"/>
    <property type="evidence" value="ECO:0007669"/>
    <property type="project" value="UniProtKB-ARBA"/>
</dbReference>
<dbReference type="EMBL" id="CP017812">
    <property type="protein sequence ID" value="AOZ73310.1"/>
    <property type="molecule type" value="Genomic_DNA"/>
</dbReference>
<dbReference type="AlphaFoldDB" id="A0A1D9MME1"/>
<feature type="signal peptide" evidence="7">
    <location>
        <begin position="1"/>
        <end position="29"/>
    </location>
</feature>
<evidence type="ECO:0000256" key="2">
    <source>
        <dbReference type="ARBA" id="ARBA00022525"/>
    </source>
</evidence>
<dbReference type="KEGG" id="avu:BK816_08490"/>
<feature type="compositionally biased region" description="Low complexity" evidence="6">
    <location>
        <begin position="620"/>
        <end position="660"/>
    </location>
</feature>
<evidence type="ECO:0000256" key="5">
    <source>
        <dbReference type="ARBA" id="ARBA00023088"/>
    </source>
</evidence>
<evidence type="ECO:0000256" key="4">
    <source>
        <dbReference type="ARBA" id="ARBA00022737"/>
    </source>
</evidence>
<dbReference type="Pfam" id="PF00561">
    <property type="entry name" value="Abhydrolase_1"/>
    <property type="match status" value="1"/>
</dbReference>
<dbReference type="PANTHER" id="PTHR44826">
    <property type="entry name" value="SPORE COAT PROTEIN SP85"/>
    <property type="match status" value="1"/>
</dbReference>
<feature type="region of interest" description="Disordered" evidence="6">
    <location>
        <begin position="203"/>
        <end position="226"/>
    </location>
</feature>
<protein>
    <recommendedName>
        <fullName evidence="8">Gram-positive cocci surface proteins LPxTG domain-containing protein</fullName>
    </recommendedName>
</protein>
<dbReference type="InterPro" id="IPR029058">
    <property type="entry name" value="AB_hydrolase_fold"/>
</dbReference>
<gene>
    <name evidence="9" type="ORF">BK816_08490</name>
</gene>
<keyword evidence="2" id="KW-0964">Secreted</keyword>
<keyword evidence="3 7" id="KW-0732">Signal</keyword>
<dbReference type="PROSITE" id="PS50847">
    <property type="entry name" value="GRAM_POS_ANCHORING"/>
    <property type="match status" value="1"/>
</dbReference>
<feature type="region of interest" description="Disordered" evidence="6">
    <location>
        <begin position="619"/>
        <end position="802"/>
    </location>
</feature>
<organism evidence="9 10">
    <name type="scientific">Boudabousia tangfeifanii</name>
    <dbReference type="NCBI Taxonomy" id="1912795"/>
    <lineage>
        <taxon>Bacteria</taxon>
        <taxon>Bacillati</taxon>
        <taxon>Actinomycetota</taxon>
        <taxon>Actinomycetes</taxon>
        <taxon>Actinomycetales</taxon>
        <taxon>Actinomycetaceae</taxon>
        <taxon>Boudabousia</taxon>
    </lineage>
</organism>
<dbReference type="InterPro" id="IPR019931">
    <property type="entry name" value="LPXTG_anchor"/>
</dbReference>
<evidence type="ECO:0000256" key="6">
    <source>
        <dbReference type="SAM" id="MobiDB-lite"/>
    </source>
</evidence>
<dbReference type="InterPro" id="IPR051860">
    <property type="entry name" value="Plasmodium_CSP_Invasion"/>
</dbReference>
<dbReference type="Proteomes" id="UP000176288">
    <property type="component" value="Chromosome"/>
</dbReference>
<proteinExistence type="predicted"/>
<evidence type="ECO:0000256" key="1">
    <source>
        <dbReference type="ARBA" id="ARBA00022512"/>
    </source>
</evidence>
<dbReference type="SUPFAM" id="SSF53474">
    <property type="entry name" value="alpha/beta-Hydrolases"/>
    <property type="match status" value="1"/>
</dbReference>
<name>A0A1D9MME1_9ACTO</name>
<feature type="domain" description="Gram-positive cocci surface proteins LPxTG" evidence="8">
    <location>
        <begin position="795"/>
        <end position="832"/>
    </location>
</feature>
<keyword evidence="10" id="KW-1185">Reference proteome</keyword>
<evidence type="ECO:0000259" key="8">
    <source>
        <dbReference type="PROSITE" id="PS50847"/>
    </source>
</evidence>
<feature type="compositionally biased region" description="Polar residues" evidence="6">
    <location>
        <begin position="790"/>
        <end position="802"/>
    </location>
</feature>
<evidence type="ECO:0000256" key="7">
    <source>
        <dbReference type="SAM" id="SignalP"/>
    </source>
</evidence>
<dbReference type="RefSeq" id="WP_071164773.1">
    <property type="nucleotide sequence ID" value="NZ_CP017812.1"/>
</dbReference>